<feature type="region of interest" description="Disordered" evidence="2">
    <location>
        <begin position="352"/>
        <end position="455"/>
    </location>
</feature>
<dbReference type="Proteomes" id="UP000722791">
    <property type="component" value="Unassembled WGS sequence"/>
</dbReference>
<dbReference type="EC" id="3.1.4.1" evidence="1"/>
<keyword evidence="1" id="KW-0479">Metal-binding</keyword>
<dbReference type="SUPFAM" id="SSF81995">
    <property type="entry name" value="beta-sandwich domain of Sec23/24"/>
    <property type="match status" value="1"/>
</dbReference>
<dbReference type="Pfam" id="PF21170">
    <property type="entry name" value="FAN1_TPR"/>
    <property type="match status" value="1"/>
</dbReference>
<comment type="catalytic activity">
    <reaction evidence="1">
        <text>Hydrolytically removes 5'-nucleotides successively from the 3'-hydroxy termini of 3'-hydroxy-terminated oligonucleotides.</text>
        <dbReference type="EC" id="3.1.4.1"/>
    </reaction>
</comment>
<dbReference type="GO" id="GO:0008409">
    <property type="term" value="F:5'-3' exonuclease activity"/>
    <property type="evidence" value="ECO:0007669"/>
    <property type="project" value="TreeGrafter"/>
</dbReference>
<feature type="region of interest" description="Disordered" evidence="2">
    <location>
        <begin position="81"/>
        <end position="133"/>
    </location>
</feature>
<feature type="compositionally biased region" description="Basic and acidic residues" evidence="2">
    <location>
        <begin position="370"/>
        <end position="384"/>
    </location>
</feature>
<keyword evidence="1" id="KW-0540">Nuclease</keyword>
<name>A0A8J4GTY2_9CHLO</name>
<sequence length="640" mass="67389">ATIPVRAVPGPWPWEAAAAAAAAAAARVGPGTAKRDAGGVGIKAEAGSPSGVPPGAVRRGGENGCGREGCEQGALELAERRQTGNTHTGIRPLGDVTGRACWEREKGSGSRPGGEESPAGRNRRVGDGDPRVRCDGERVVSSAAWFEPETVDLTLSSDNEEVAYGSTAVETVPTMSATSQDAVLHVDAGSNVGASTAAVPAVAATVAASALIAARDGGVAEAPRCCGRKDVDGGASVQGGVGVDRRGTSPRQQQAAQEGPMLNASFPPEQGGGPRGAQLESQVRWGEAKAAADGGGGPAAAAAAALPADVMQDGRGGAGGGEGGRGGEDDIMYGDEYDMMYSSADGWGNGGSAAAMASGSPPLPLRQCGQRKDQGGLSDPRIRQTEQQPGLEDDVVLQKPSHHPPPHPPHHHQHHQHHQHHHHQQQQHHHHQQQQQQSPPATLTQQPPHPPPPQQQFLARFCAAWIYASMATVGVSLLERQRRYGEAVALLRQLLQGRCCPGRRGEWWMRMSLDLQHLGREEEALQVAEAALTDPWVRHGDRLALQRRVLRLGKPPRRWRRPPWAASAQAEPREVVVSATMIKGAAGGPLTFLPLPSPSPPPLLPFSPSLLLSRSDVLLSHITLRRSFRLQSSHSSCPSQ</sequence>
<proteinExistence type="inferred from homology"/>
<dbReference type="GO" id="GO:0070336">
    <property type="term" value="F:flap-structured DNA binding"/>
    <property type="evidence" value="ECO:0007669"/>
    <property type="project" value="TreeGrafter"/>
</dbReference>
<dbReference type="PANTHER" id="PTHR15749">
    <property type="entry name" value="FANCONI-ASSOCIATED NUCLEASE 1"/>
    <property type="match status" value="1"/>
</dbReference>
<dbReference type="GO" id="GO:0004528">
    <property type="term" value="F:phosphodiesterase I activity"/>
    <property type="evidence" value="ECO:0007669"/>
    <property type="project" value="UniProtKB-EC"/>
</dbReference>
<keyword evidence="1" id="KW-0234">DNA repair</keyword>
<dbReference type="GO" id="GO:0046872">
    <property type="term" value="F:metal ion binding"/>
    <property type="evidence" value="ECO:0007669"/>
    <property type="project" value="UniProtKB-KW"/>
</dbReference>
<comment type="similarity">
    <text evidence="1">Belongs to the FAN1 family.</text>
</comment>
<reference evidence="4" key="1">
    <citation type="journal article" date="2021" name="Proc. Natl. Acad. Sci. U.S.A.">
        <title>Three genomes in the algal genus Volvox reveal the fate of a haploid sex-determining region after a transition to homothallism.</title>
        <authorList>
            <person name="Yamamoto K."/>
            <person name="Hamaji T."/>
            <person name="Kawai-Toyooka H."/>
            <person name="Matsuzaki R."/>
            <person name="Takahashi F."/>
            <person name="Nishimura Y."/>
            <person name="Kawachi M."/>
            <person name="Noguchi H."/>
            <person name="Minakuchi Y."/>
            <person name="Umen J.G."/>
            <person name="Toyoda A."/>
            <person name="Nozaki H."/>
        </authorList>
    </citation>
    <scope>NUCLEOTIDE SEQUENCE</scope>
    <source>
        <strain evidence="4">NIES-3785</strain>
    </source>
</reference>
<keyword evidence="1" id="KW-0464">Manganese</keyword>
<keyword evidence="1" id="KW-0378">Hydrolase</keyword>
<feature type="compositionally biased region" description="Basic residues" evidence="2">
    <location>
        <begin position="400"/>
        <end position="432"/>
    </location>
</feature>
<dbReference type="PANTHER" id="PTHR15749:SF4">
    <property type="entry name" value="FANCONI-ASSOCIATED NUCLEASE 1"/>
    <property type="match status" value="1"/>
</dbReference>
<keyword evidence="1" id="KW-0539">Nucleus</keyword>
<comment type="caution">
    <text evidence="4">The sequence shown here is derived from an EMBL/GenBank/DDBJ whole genome shotgun (WGS) entry which is preliminary data.</text>
</comment>
<dbReference type="GO" id="GO:0036297">
    <property type="term" value="P:interstrand cross-link repair"/>
    <property type="evidence" value="ECO:0007669"/>
    <property type="project" value="InterPro"/>
</dbReference>
<keyword evidence="1" id="KW-0227">DNA damage</keyword>
<keyword evidence="1" id="KW-0460">Magnesium</keyword>
<dbReference type="EMBL" id="BNCQ01000051">
    <property type="protein sequence ID" value="GIM13786.1"/>
    <property type="molecule type" value="Genomic_DNA"/>
</dbReference>
<evidence type="ECO:0000256" key="2">
    <source>
        <dbReference type="SAM" id="MobiDB-lite"/>
    </source>
</evidence>
<evidence type="ECO:0000256" key="1">
    <source>
        <dbReference type="RuleBase" id="RU365033"/>
    </source>
</evidence>
<feature type="region of interest" description="Disordered" evidence="2">
    <location>
        <begin position="225"/>
        <end position="300"/>
    </location>
</feature>
<evidence type="ECO:0000259" key="3">
    <source>
        <dbReference type="Pfam" id="PF21170"/>
    </source>
</evidence>
<comment type="cofactor">
    <cofactor evidence="1">
        <name>Mg(2+)</name>
        <dbReference type="ChEBI" id="CHEBI:18420"/>
    </cofactor>
    <cofactor evidence="1">
        <name>Mn(2+)</name>
        <dbReference type="ChEBI" id="CHEBI:29035"/>
    </cofactor>
</comment>
<evidence type="ECO:0000313" key="5">
    <source>
        <dbReference type="Proteomes" id="UP000722791"/>
    </source>
</evidence>
<comment type="function">
    <text evidence="1">Nuclease required for the repair of DNA interstrand cross-links (ICL). Acts as a 5'-3' exonuclease that anchors at a cut end of DNA and cleaves DNA successively at every third nucleotide, allowing to excise an ICL from one strand through flanking incisions.</text>
</comment>
<feature type="domain" description="Fanconi-associated nuclease 1-like TPR" evidence="3">
    <location>
        <begin position="456"/>
        <end position="552"/>
    </location>
</feature>
<dbReference type="AlphaFoldDB" id="A0A8J4GTY2"/>
<protein>
    <recommendedName>
        <fullName evidence="1">Fanconi-associated nuclease</fullName>
        <ecNumber evidence="1">3.1.4.1</ecNumber>
    </recommendedName>
</protein>
<organism evidence="4 5">
    <name type="scientific">Volvox reticuliferus</name>
    <dbReference type="NCBI Taxonomy" id="1737510"/>
    <lineage>
        <taxon>Eukaryota</taxon>
        <taxon>Viridiplantae</taxon>
        <taxon>Chlorophyta</taxon>
        <taxon>core chlorophytes</taxon>
        <taxon>Chlorophyceae</taxon>
        <taxon>CS clade</taxon>
        <taxon>Chlamydomonadales</taxon>
        <taxon>Volvocaceae</taxon>
        <taxon>Volvox</taxon>
    </lineage>
</organism>
<dbReference type="InterPro" id="IPR033315">
    <property type="entry name" value="Fan1-like"/>
</dbReference>
<feature type="non-terminal residue" evidence="4">
    <location>
        <position position="1"/>
    </location>
</feature>
<accession>A0A8J4GTY2</accession>
<feature type="region of interest" description="Disordered" evidence="2">
    <location>
        <begin position="31"/>
        <end position="64"/>
    </location>
</feature>
<gene>
    <name evidence="4" type="ORF">Vretimale_16849</name>
</gene>
<dbReference type="InterPro" id="IPR049126">
    <property type="entry name" value="FAN1-like_TPR"/>
</dbReference>
<dbReference type="GO" id="GO:0017108">
    <property type="term" value="F:5'-flap endonuclease activity"/>
    <property type="evidence" value="ECO:0007669"/>
    <property type="project" value="TreeGrafter"/>
</dbReference>
<dbReference type="GO" id="GO:0005634">
    <property type="term" value="C:nucleus"/>
    <property type="evidence" value="ECO:0007669"/>
    <property type="project" value="UniProtKB-SubCell"/>
</dbReference>
<evidence type="ECO:0000313" key="4">
    <source>
        <dbReference type="EMBL" id="GIM13786.1"/>
    </source>
</evidence>
<feature type="compositionally biased region" description="Basic and acidic residues" evidence="2">
    <location>
        <begin position="124"/>
        <end position="133"/>
    </location>
</feature>
<comment type="subcellular location">
    <subcellularLocation>
        <location evidence="1">Nucleus</location>
    </subcellularLocation>
</comment>